<dbReference type="Pfam" id="PF18137">
    <property type="entry name" value="WHD_ORC"/>
    <property type="match status" value="1"/>
</dbReference>
<reference evidence="2" key="1">
    <citation type="submission" date="2017-08" db="EMBL/GenBank/DDBJ databases">
        <authorList>
            <person name="Cuomo C."/>
            <person name="Billmyre B."/>
            <person name="Heitman J."/>
        </authorList>
    </citation>
    <scope>NUCLEOTIDE SEQUENCE</scope>
    <source>
        <strain evidence="2">CBS 12478</strain>
    </source>
</reference>
<dbReference type="OrthoDB" id="2573365at2759"/>
<name>A0A5M6CBG6_9TREE</name>
<feature type="compositionally biased region" description="Basic and acidic residues" evidence="1">
    <location>
        <begin position="505"/>
        <end position="515"/>
    </location>
</feature>
<dbReference type="GO" id="GO:0005656">
    <property type="term" value="C:nuclear pre-replicative complex"/>
    <property type="evidence" value="ECO:0007669"/>
    <property type="project" value="TreeGrafter"/>
</dbReference>
<feature type="region of interest" description="Disordered" evidence="1">
    <location>
        <begin position="15"/>
        <end position="34"/>
    </location>
</feature>
<feature type="region of interest" description="Disordered" evidence="1">
    <location>
        <begin position="363"/>
        <end position="397"/>
    </location>
</feature>
<organism evidence="2 3">
    <name type="scientific">Kwoniella shandongensis</name>
    <dbReference type="NCBI Taxonomy" id="1734106"/>
    <lineage>
        <taxon>Eukaryota</taxon>
        <taxon>Fungi</taxon>
        <taxon>Dikarya</taxon>
        <taxon>Basidiomycota</taxon>
        <taxon>Agaricomycotina</taxon>
        <taxon>Tremellomycetes</taxon>
        <taxon>Tremellales</taxon>
        <taxon>Cryptococcaceae</taxon>
        <taxon>Kwoniella</taxon>
    </lineage>
</organism>
<feature type="compositionally biased region" description="Basic and acidic residues" evidence="1">
    <location>
        <begin position="383"/>
        <end position="396"/>
    </location>
</feature>
<dbReference type="GO" id="GO:0006270">
    <property type="term" value="P:DNA replication initiation"/>
    <property type="evidence" value="ECO:0007669"/>
    <property type="project" value="TreeGrafter"/>
</dbReference>
<dbReference type="GeneID" id="43586533"/>
<evidence type="ECO:0000313" key="2">
    <source>
        <dbReference type="EMBL" id="WWD17205.1"/>
    </source>
</evidence>
<reference evidence="2" key="2">
    <citation type="submission" date="2024-01" db="EMBL/GenBank/DDBJ databases">
        <title>Comparative genomics of Cryptococcus and Kwoniella reveals pathogenesis evolution and contrasting modes of karyotype evolution via chromosome fusion or intercentromeric recombination.</title>
        <authorList>
            <person name="Coelho M.A."/>
            <person name="David-Palma M."/>
            <person name="Shea T."/>
            <person name="Bowers K."/>
            <person name="McGinley-Smith S."/>
            <person name="Mohammad A.W."/>
            <person name="Gnirke A."/>
            <person name="Yurkov A.M."/>
            <person name="Nowrousian M."/>
            <person name="Sun S."/>
            <person name="Cuomo C.A."/>
            <person name="Heitman J."/>
        </authorList>
    </citation>
    <scope>NUCLEOTIDE SEQUENCE</scope>
    <source>
        <strain evidence="2">CBS 12478</strain>
    </source>
</reference>
<accession>A0A5M6CBG6</accession>
<dbReference type="GO" id="GO:0005664">
    <property type="term" value="C:nuclear origin of replication recognition complex"/>
    <property type="evidence" value="ECO:0007669"/>
    <property type="project" value="InterPro"/>
</dbReference>
<dbReference type="InterPro" id="IPR040855">
    <property type="entry name" value="ORC_WH_C"/>
</dbReference>
<evidence type="ECO:0000256" key="1">
    <source>
        <dbReference type="SAM" id="MobiDB-lite"/>
    </source>
</evidence>
<dbReference type="PANTHER" id="PTHR12748:SF0">
    <property type="entry name" value="ORIGIN RECOGNITION COMPLEX SUBUNIT 3"/>
    <property type="match status" value="1"/>
</dbReference>
<sequence length="556" mass="60832">MDDEFQSLSKGVFVIPFQPPSDENGAGPSKPRSRPLDELYARTLQRYEEAHTIYETERTGEQLDDIADWLERCSSPPLLKKQYSIHRLPVAILQNASASLSSLLPTLGPTTFTLHGREAADLASAVRAIAIGYIGESTLTGKKTGRAGLDEVELWWKGRKDKSPLLLHVQDAQVVPASVLAELIYILALHSDLPIRLLLSVPSTTVFLSSWTHLEPSSIDLCILQSGKTRRRAGGVQAILRGTSGAPLKVSEELAEEIRDVEDLLGGGSMAAMKALKWLLLHHSINSPLAKLAESAQTPDQLQRVQALVDAMTENPVDPSVPGKDLFTLNYHPDLASVLNPASRTSILHALSNSSSYIKPKAAVESSGDSTLATPRKASRFTSKRDTTAADEDGPRQAKRVKVDNVQMVGAEGDEQSQHDGEDLKELETLYGIWKAAGRSVNLWDWLEGFRGTMGQDEETAGEKVKEGNENGDIEMNEDGVVVRITETEDNPQDATEAQGEGDESTFKPKEHDEENEARLHAIFIRFVEEARMMGLVRARGKGRRADEVVKGVGLV</sequence>
<dbReference type="AlphaFoldDB" id="A0A5M6CBG6"/>
<dbReference type="KEGG" id="ksn:43586533"/>
<dbReference type="Proteomes" id="UP000322225">
    <property type="component" value="Chromosome 3"/>
</dbReference>
<evidence type="ECO:0000313" key="3">
    <source>
        <dbReference type="Proteomes" id="UP000322225"/>
    </source>
</evidence>
<gene>
    <name evidence="2" type="ORF">CI109_101643</name>
</gene>
<dbReference type="GO" id="GO:0031261">
    <property type="term" value="C:DNA replication preinitiation complex"/>
    <property type="evidence" value="ECO:0007669"/>
    <property type="project" value="TreeGrafter"/>
</dbReference>
<dbReference type="EMBL" id="CP144053">
    <property type="protein sequence ID" value="WWD17205.1"/>
    <property type="molecule type" value="Genomic_DNA"/>
</dbReference>
<dbReference type="PANTHER" id="PTHR12748">
    <property type="entry name" value="ORIGIN RECOGNITION COMPLEX SUBUNIT 3"/>
    <property type="match status" value="1"/>
</dbReference>
<protein>
    <submittedName>
        <fullName evidence="2">Uncharacterized protein</fullName>
    </submittedName>
</protein>
<dbReference type="GO" id="GO:0003688">
    <property type="term" value="F:DNA replication origin binding"/>
    <property type="evidence" value="ECO:0007669"/>
    <property type="project" value="TreeGrafter"/>
</dbReference>
<keyword evidence="3" id="KW-1185">Reference proteome</keyword>
<dbReference type="RefSeq" id="XP_031863357.1">
    <property type="nucleotide sequence ID" value="XM_032002420.1"/>
</dbReference>
<dbReference type="InterPro" id="IPR020795">
    <property type="entry name" value="ORC3"/>
</dbReference>
<proteinExistence type="predicted"/>
<feature type="region of interest" description="Disordered" evidence="1">
    <location>
        <begin position="489"/>
        <end position="515"/>
    </location>
</feature>